<dbReference type="RefSeq" id="WP_261298117.1">
    <property type="nucleotide sequence ID" value="NZ_JAMTCD010000007.1"/>
</dbReference>
<feature type="transmembrane region" description="Helical" evidence="1">
    <location>
        <begin position="12"/>
        <end position="35"/>
    </location>
</feature>
<dbReference type="AlphaFoldDB" id="A0A9X3AUZ0"/>
<evidence type="ECO:0000313" key="3">
    <source>
        <dbReference type="Proteomes" id="UP001155546"/>
    </source>
</evidence>
<accession>A0A9X3AUZ0</accession>
<sequence length="48" mass="5345">MSPHMFTDSVNYWMPLVAVGLASTVCFGMITLFLITHKQAEQKATKAE</sequence>
<comment type="caution">
    <text evidence="2">The sequence shown here is derived from an EMBL/GenBank/DDBJ whole genome shotgun (WGS) entry which is preliminary data.</text>
</comment>
<keyword evidence="1" id="KW-0472">Membrane</keyword>
<name>A0A9X3AUZ0_9GAMM</name>
<evidence type="ECO:0000256" key="1">
    <source>
        <dbReference type="SAM" id="Phobius"/>
    </source>
</evidence>
<gene>
    <name evidence="2" type="ORF">NE535_08000</name>
</gene>
<protein>
    <submittedName>
        <fullName evidence="2">Uncharacterized protein</fullName>
    </submittedName>
</protein>
<reference evidence="2" key="1">
    <citation type="journal article" date="2023" name="Int. J. Syst. Evol. Microbiol.">
        <title>&lt;i&gt;Shewanella septentrionalis&lt;/i&gt; sp. nov. and &lt;i&gt;Shewanella holmiensis&lt;/i&gt; sp. nov., isolated from Baltic Sea water and sediments.</title>
        <authorList>
            <person name="Martin-Rodriguez A.J."/>
            <person name="Thorell K."/>
            <person name="Joffre E."/>
            <person name="Jensie-Markopoulos S."/>
            <person name="Moore E.R.B."/>
            <person name="Sjoling A."/>
        </authorList>
    </citation>
    <scope>NUCLEOTIDE SEQUENCE</scope>
    <source>
        <strain evidence="2">SP1S2-7</strain>
    </source>
</reference>
<dbReference type="EMBL" id="JAMTCD010000007">
    <property type="protein sequence ID" value="MCT7941734.1"/>
    <property type="molecule type" value="Genomic_DNA"/>
</dbReference>
<organism evidence="2 3">
    <name type="scientific">Shewanella holmiensis</name>
    <dbReference type="NCBI Taxonomy" id="2952222"/>
    <lineage>
        <taxon>Bacteria</taxon>
        <taxon>Pseudomonadati</taxon>
        <taxon>Pseudomonadota</taxon>
        <taxon>Gammaproteobacteria</taxon>
        <taxon>Alteromonadales</taxon>
        <taxon>Shewanellaceae</taxon>
        <taxon>Shewanella</taxon>
    </lineage>
</organism>
<evidence type="ECO:0000313" key="2">
    <source>
        <dbReference type="EMBL" id="MCT7941734.1"/>
    </source>
</evidence>
<dbReference type="Proteomes" id="UP001155546">
    <property type="component" value="Unassembled WGS sequence"/>
</dbReference>
<proteinExistence type="predicted"/>
<keyword evidence="1" id="KW-0812">Transmembrane</keyword>
<keyword evidence="1" id="KW-1133">Transmembrane helix</keyword>
<keyword evidence="3" id="KW-1185">Reference proteome</keyword>